<dbReference type="PANTHER" id="PTHR31490">
    <property type="entry name" value="GLYCOSYL HYDROLASE"/>
    <property type="match status" value="1"/>
</dbReference>
<evidence type="ECO:0000256" key="2">
    <source>
        <dbReference type="ARBA" id="ARBA00007495"/>
    </source>
</evidence>
<evidence type="ECO:0000256" key="3">
    <source>
        <dbReference type="ARBA" id="ARBA00012590"/>
    </source>
</evidence>
<dbReference type="PANTHER" id="PTHR31490:SF88">
    <property type="entry name" value="BETA-XYLANASE"/>
    <property type="match status" value="1"/>
</dbReference>
<evidence type="ECO:0000256" key="7">
    <source>
        <dbReference type="ARBA" id="ARBA00023277"/>
    </source>
</evidence>
<evidence type="ECO:0000256" key="1">
    <source>
        <dbReference type="ARBA" id="ARBA00000681"/>
    </source>
</evidence>
<evidence type="ECO:0000256" key="5">
    <source>
        <dbReference type="ARBA" id="ARBA00022729"/>
    </source>
</evidence>
<dbReference type="GO" id="GO:0045493">
    <property type="term" value="P:xylan catabolic process"/>
    <property type="evidence" value="ECO:0007669"/>
    <property type="project" value="UniProtKB-KW"/>
</dbReference>
<dbReference type="PROSITE" id="PS51760">
    <property type="entry name" value="GH10_2"/>
    <property type="match status" value="1"/>
</dbReference>
<evidence type="ECO:0000313" key="12">
    <source>
        <dbReference type="Proteomes" id="UP000032266"/>
    </source>
</evidence>
<protein>
    <recommendedName>
        <fullName evidence="3">endo-1,4-beta-xylanase</fullName>
        <ecNumber evidence="3">3.2.1.8</ecNumber>
    </recommendedName>
</protein>
<keyword evidence="8 11" id="KW-0326">Glycosidase</keyword>
<keyword evidence="5" id="KW-0732">Signal</keyword>
<evidence type="ECO:0000256" key="4">
    <source>
        <dbReference type="ARBA" id="ARBA00022651"/>
    </source>
</evidence>
<keyword evidence="6 11" id="KW-0378">Hydrolase</keyword>
<keyword evidence="7" id="KW-0119">Carbohydrate metabolism</keyword>
<dbReference type="STRING" id="1445510.YC6258_03574"/>
<dbReference type="Pfam" id="PF00331">
    <property type="entry name" value="Glyco_hydro_10"/>
    <property type="match status" value="1"/>
</dbReference>
<name>A0A0C5V886_9GAMM</name>
<dbReference type="Proteomes" id="UP000032266">
    <property type="component" value="Chromosome"/>
</dbReference>
<proteinExistence type="inferred from homology"/>
<evidence type="ECO:0000259" key="10">
    <source>
        <dbReference type="PROSITE" id="PS51760"/>
    </source>
</evidence>
<evidence type="ECO:0000313" key="11">
    <source>
        <dbReference type="EMBL" id="AJQ95610.1"/>
    </source>
</evidence>
<gene>
    <name evidence="11" type="ORF">YC6258_03574</name>
</gene>
<reference evidence="11 12" key="1">
    <citation type="submission" date="2014-01" db="EMBL/GenBank/DDBJ databases">
        <title>Full genme sequencing of cellulolytic bacterium Gynuella sunshinyii YC6258T gen. nov., sp. nov.</title>
        <authorList>
            <person name="Khan H."/>
            <person name="Chung E.J."/>
            <person name="Chung Y.R."/>
        </authorList>
    </citation>
    <scope>NUCLEOTIDE SEQUENCE [LARGE SCALE GENOMIC DNA]</scope>
    <source>
        <strain evidence="11 12">YC6258</strain>
    </source>
</reference>
<dbReference type="InterPro" id="IPR021720">
    <property type="entry name" value="Malectin_dom"/>
</dbReference>
<dbReference type="Pfam" id="PF11721">
    <property type="entry name" value="Malectin"/>
    <property type="match status" value="1"/>
</dbReference>
<dbReference type="KEGG" id="gsn:YC6258_03574"/>
<dbReference type="InterPro" id="IPR044846">
    <property type="entry name" value="GH10"/>
</dbReference>
<dbReference type="EMBL" id="CP007142">
    <property type="protein sequence ID" value="AJQ95610.1"/>
    <property type="molecule type" value="Genomic_DNA"/>
</dbReference>
<dbReference type="EC" id="3.2.1.8" evidence="3"/>
<dbReference type="GO" id="GO:0031176">
    <property type="term" value="F:endo-1,4-beta-xylanase activity"/>
    <property type="evidence" value="ECO:0007669"/>
    <property type="project" value="UniProtKB-EC"/>
</dbReference>
<dbReference type="AlphaFoldDB" id="A0A0C5V886"/>
<dbReference type="HOGENOM" id="CLU_1011079_0_0_6"/>
<keyword evidence="4 11" id="KW-0858">Xylan degradation</keyword>
<comment type="catalytic activity">
    <reaction evidence="1">
        <text>Endohydrolysis of (1-&gt;4)-beta-D-xylosidic linkages in xylans.</text>
        <dbReference type="EC" id="3.2.1.8"/>
    </reaction>
</comment>
<organism evidence="11 12">
    <name type="scientific">Gynuella sunshinyii YC6258</name>
    <dbReference type="NCBI Taxonomy" id="1445510"/>
    <lineage>
        <taxon>Bacteria</taxon>
        <taxon>Pseudomonadati</taxon>
        <taxon>Pseudomonadota</taxon>
        <taxon>Gammaproteobacteria</taxon>
        <taxon>Oceanospirillales</taxon>
        <taxon>Saccharospirillaceae</taxon>
        <taxon>Gynuella</taxon>
    </lineage>
</organism>
<keyword evidence="9" id="KW-0624">Polysaccharide degradation</keyword>
<dbReference type="Gene3D" id="3.20.20.80">
    <property type="entry name" value="Glycosidases"/>
    <property type="match status" value="1"/>
</dbReference>
<dbReference type="InterPro" id="IPR017853">
    <property type="entry name" value="GH"/>
</dbReference>
<dbReference type="SUPFAM" id="SSF51445">
    <property type="entry name" value="(Trans)glycosidases"/>
    <property type="match status" value="1"/>
</dbReference>
<evidence type="ECO:0000256" key="6">
    <source>
        <dbReference type="ARBA" id="ARBA00022801"/>
    </source>
</evidence>
<dbReference type="SMART" id="SM00633">
    <property type="entry name" value="Glyco_10"/>
    <property type="match status" value="1"/>
</dbReference>
<dbReference type="Gene3D" id="2.60.120.430">
    <property type="entry name" value="Galactose-binding lectin"/>
    <property type="match status" value="1"/>
</dbReference>
<feature type="domain" description="GH10" evidence="10">
    <location>
        <begin position="126"/>
        <end position="275"/>
    </location>
</feature>
<accession>A0A0C5V886</accession>
<dbReference type="InterPro" id="IPR001000">
    <property type="entry name" value="GH10_dom"/>
</dbReference>
<evidence type="ECO:0000256" key="8">
    <source>
        <dbReference type="ARBA" id="ARBA00023295"/>
    </source>
</evidence>
<comment type="similarity">
    <text evidence="2">Belongs to the glycosyl hydrolase 10 (cellulase F) family.</text>
</comment>
<sequence>MAGDESVSLEISDNTVGTWIASTSMQGYTVNRRTVCCIHEQAGQRAFNLLVEDQSVVNAIDLYSEVGHDKANTISVDNVHVVNGELTISLKMLIDNGTIAGFAVYSPDGALGDIDIEPTGVFVGNITTRSQVRSDFTHCWDQITPKNEGKWGSVEHNRDQYNWAPLDRIYEYARANNIPVKAHILVWGSQCPSWIGENCSGSALSASELRAEIEEWIRDDCTRYPDMQFIDGVNEATPGHAAAGYAKKAFGNNWIIRSFELAAQYCPNFKQLQRP</sequence>
<dbReference type="PATRIC" id="fig|1445510.3.peg.3540"/>
<keyword evidence="12" id="KW-1185">Reference proteome</keyword>
<evidence type="ECO:0000256" key="9">
    <source>
        <dbReference type="ARBA" id="ARBA00023326"/>
    </source>
</evidence>
<dbReference type="RefSeq" id="WP_052830337.1">
    <property type="nucleotide sequence ID" value="NZ_CP007142.1"/>
</dbReference>